<dbReference type="RefSeq" id="WP_045531027.1">
    <property type="nucleotide sequence ID" value="NZ_CP011046.1"/>
</dbReference>
<evidence type="ECO:0000256" key="1">
    <source>
        <dbReference type="SAM" id="Phobius"/>
    </source>
</evidence>
<dbReference type="Proteomes" id="UP000266634">
    <property type="component" value="Unassembled WGS sequence"/>
</dbReference>
<geneLocation type="plasmid" evidence="2 4">
    <name>pCI3</name>
</geneLocation>
<name>A0A0D5CMC5_9MICO</name>
<sequence length="92" mass="9470">MALPVLTALAVFSFTDDLAYQASAAVVMALGLGLVSASPLDYGDRRQWIARGLQLIALAIGVGLLGAPAELWLLPVVAVGSAVQVAVRVAIR</sequence>
<gene>
    <name evidence="3" type="ORF">DZF93_00455</name>
    <name evidence="2" type="ORF">VO01_16075</name>
</gene>
<protein>
    <submittedName>
        <fullName evidence="2">Uncharacterized protein</fullName>
    </submittedName>
</protein>
<feature type="transmembrane region" description="Helical" evidence="1">
    <location>
        <begin position="48"/>
        <end position="66"/>
    </location>
</feature>
<organism evidence="2 4">
    <name type="scientific">Clavibacter michiganensis subsp. insidiosus</name>
    <dbReference type="NCBI Taxonomy" id="33014"/>
    <lineage>
        <taxon>Bacteria</taxon>
        <taxon>Bacillati</taxon>
        <taxon>Actinomycetota</taxon>
        <taxon>Actinomycetes</taxon>
        <taxon>Micrococcales</taxon>
        <taxon>Microbacteriaceae</taxon>
        <taxon>Clavibacter</taxon>
    </lineage>
</organism>
<evidence type="ECO:0000313" key="2">
    <source>
        <dbReference type="EMBL" id="AJW80748.1"/>
    </source>
</evidence>
<dbReference type="EMBL" id="QWEA01000004">
    <property type="protein sequence ID" value="RIJ45047.1"/>
    <property type="molecule type" value="Genomic_DNA"/>
</dbReference>
<proteinExistence type="predicted"/>
<evidence type="ECO:0000313" key="5">
    <source>
        <dbReference type="Proteomes" id="UP000266634"/>
    </source>
</evidence>
<keyword evidence="1" id="KW-0472">Membrane</keyword>
<keyword evidence="2" id="KW-0614">Plasmid</keyword>
<keyword evidence="1" id="KW-0812">Transmembrane</keyword>
<evidence type="ECO:0000313" key="4">
    <source>
        <dbReference type="Proteomes" id="UP000032604"/>
    </source>
</evidence>
<keyword evidence="1" id="KW-1133">Transmembrane helix</keyword>
<dbReference type="Proteomes" id="UP000032604">
    <property type="component" value="Plasmid pCI3"/>
</dbReference>
<dbReference type="KEGG" id="cmh:VO01_16075"/>
<dbReference type="HOGENOM" id="CLU_2407961_0_0_11"/>
<dbReference type="EMBL" id="CP011046">
    <property type="protein sequence ID" value="AJW80748.1"/>
    <property type="molecule type" value="Genomic_DNA"/>
</dbReference>
<accession>A0A0D5CMC5</accession>
<reference evidence="3 5" key="2">
    <citation type="submission" date="2018-08" db="EMBL/GenBank/DDBJ databases">
        <title>Genome Sequence of Clavibacter michiganensis Subspecies type strains, and the Atypical Peach-Colored Strains Isolated from Tomato.</title>
        <authorList>
            <person name="Osdaghi E."/>
            <person name="Portier P."/>
            <person name="Briand M."/>
            <person name="Jacques M.-A."/>
        </authorList>
    </citation>
    <scope>NUCLEOTIDE SEQUENCE [LARGE SCALE GENOMIC DNA]</scope>
    <source>
        <strain evidence="3 5">CFBP 6488</strain>
    </source>
</reference>
<dbReference type="PATRIC" id="fig|33014.5.peg.3345"/>
<feature type="transmembrane region" description="Helical" evidence="1">
    <location>
        <begin position="18"/>
        <end position="36"/>
    </location>
</feature>
<dbReference type="AlphaFoldDB" id="A0A0D5CMC5"/>
<evidence type="ECO:0000313" key="3">
    <source>
        <dbReference type="EMBL" id="RIJ45047.1"/>
    </source>
</evidence>
<reference evidence="2 4" key="1">
    <citation type="journal article" date="2015" name="Genome Announc.">
        <title>Complete Genome Sequence of Clavibacter michiganensis subsp. insidiosus R1-1 Using PacBio Single-Molecule Real-Time Technology.</title>
        <authorList>
            <person name="Lu Y."/>
            <person name="Samac D.A."/>
            <person name="Glazebrook J."/>
            <person name="Ishimaru C.A."/>
        </authorList>
    </citation>
    <scope>NUCLEOTIDE SEQUENCE [LARGE SCALE GENOMIC DNA]</scope>
    <source>
        <strain evidence="2 4">R1-1</strain>
        <plasmid evidence="2 4">pCI3</plasmid>
    </source>
</reference>